<keyword evidence="5 9" id="KW-0808">Transferase</keyword>
<dbReference type="Gene3D" id="3.90.360.10">
    <property type="entry name" value="Histone acetyl transferase 1 (HAT1), N-terminal domain"/>
    <property type="match status" value="1"/>
</dbReference>
<evidence type="ECO:0000256" key="8">
    <source>
        <dbReference type="ARBA" id="ARBA00048017"/>
    </source>
</evidence>
<dbReference type="Gene3D" id="3.40.630.30">
    <property type="match status" value="1"/>
</dbReference>
<organism evidence="14 15">
    <name type="scientific">Diatrype stigma</name>
    <dbReference type="NCBI Taxonomy" id="117547"/>
    <lineage>
        <taxon>Eukaryota</taxon>
        <taxon>Fungi</taxon>
        <taxon>Dikarya</taxon>
        <taxon>Ascomycota</taxon>
        <taxon>Pezizomycotina</taxon>
        <taxon>Sordariomycetes</taxon>
        <taxon>Xylariomycetidae</taxon>
        <taxon>Xylariales</taxon>
        <taxon>Diatrypaceae</taxon>
        <taxon>Diatrype</taxon>
    </lineage>
</organism>
<evidence type="ECO:0000256" key="6">
    <source>
        <dbReference type="ARBA" id="ARBA00023242"/>
    </source>
</evidence>
<accession>A0AAN9USZ5</accession>
<keyword evidence="7 9" id="KW-0012">Acyltransferase</keyword>
<feature type="active site" description="Proton donor/acceptor" evidence="10">
    <location>
        <position position="290"/>
    </location>
</feature>
<dbReference type="EMBL" id="JAKJXP020000028">
    <property type="protein sequence ID" value="KAK7753433.1"/>
    <property type="molecule type" value="Genomic_DNA"/>
</dbReference>
<dbReference type="InterPro" id="IPR017380">
    <property type="entry name" value="Hist_AcTrfase_B-typ_cat-su"/>
</dbReference>
<sequence length="490" mass="55541">MEDEWTIDANEALTISLVEPSPEGNGLNKIASFHPKFTYPLFGEEERIFGHKDLKIKLQYDVSDLRPNLSISSSKKFASVGDVEATDVSGIMKDYLPGVAFQKSQDFQQAVRSLSDSWTPPGRLIKQLDKGDDVYEVWHGNLADMAVRQLVKRIQVVALLFIEGGSYIGVDADGNDEPESSLARWSIYFLYRKTSNPNGAGKRKYIFQGYSTVYHFWMFQQPSPPTTPIPNDSWELPRDDFDLTSLPHRARISQFVILPPFQKKGAGAFLYDTIFGRQIGDPSIQEVTVEDPNEAFDLLRDICDLRYLCKNEPDFANLKINPKVPVPEKGGILHNNTVVSLAWQSNVAGDKIVDIDVLEKLRVKHKIAPRQFSRLVEMHLMSQLPASVRPQVDSPESKTRASKEDKHVYTLWKLLLKQRIYRRNATLLGEFEITERILKLNETVENVEWEYANILEHLTPKPVASNGKRKLDEVGAEISPSGKKARVEDA</sequence>
<dbReference type="GO" id="GO:0000781">
    <property type="term" value="C:chromosome, telomeric region"/>
    <property type="evidence" value="ECO:0007669"/>
    <property type="project" value="GOC"/>
</dbReference>
<comment type="function">
    <text evidence="9">Catalytic component of the histone acetylase B (HAT-B) complex. Has intrinsic substrate specificity that modifies lysine in recognition sequence GXGKXG. Involved in DNA double-strand break repair.</text>
</comment>
<feature type="domain" description="Histone acetyl transferase HAT1 N-terminal" evidence="13">
    <location>
        <begin position="5"/>
        <end position="163"/>
    </location>
</feature>
<dbReference type="PIRSF" id="PIRSF038084">
    <property type="entry name" value="HAT-B_cat"/>
    <property type="match status" value="1"/>
</dbReference>
<evidence type="ECO:0000256" key="12">
    <source>
        <dbReference type="PIRSR" id="PIRSR038084-3"/>
    </source>
</evidence>
<feature type="region of interest" description="Interaction with histone H4 N-terminus" evidence="11">
    <location>
        <begin position="44"/>
        <end position="46"/>
    </location>
</feature>
<dbReference type="Gene3D" id="1.10.10.390">
    <property type="match status" value="1"/>
</dbReference>
<dbReference type="AlphaFoldDB" id="A0AAN9USZ5"/>
<evidence type="ECO:0000256" key="3">
    <source>
        <dbReference type="ARBA" id="ARBA00013184"/>
    </source>
</evidence>
<dbReference type="Pfam" id="PF10394">
    <property type="entry name" value="Hat1_N"/>
    <property type="match status" value="1"/>
</dbReference>
<evidence type="ECO:0000256" key="2">
    <source>
        <dbReference type="ARBA" id="ARBA00010543"/>
    </source>
</evidence>
<evidence type="ECO:0000313" key="15">
    <source>
        <dbReference type="Proteomes" id="UP001320420"/>
    </source>
</evidence>
<evidence type="ECO:0000313" key="14">
    <source>
        <dbReference type="EMBL" id="KAK7753433.1"/>
    </source>
</evidence>
<comment type="catalytic activity">
    <reaction evidence="8 9">
        <text>L-lysyl-[protein] + acetyl-CoA = N(6)-acetyl-L-lysyl-[protein] + CoA + H(+)</text>
        <dbReference type="Rhea" id="RHEA:45948"/>
        <dbReference type="Rhea" id="RHEA-COMP:9752"/>
        <dbReference type="Rhea" id="RHEA-COMP:10731"/>
        <dbReference type="ChEBI" id="CHEBI:15378"/>
        <dbReference type="ChEBI" id="CHEBI:29969"/>
        <dbReference type="ChEBI" id="CHEBI:57287"/>
        <dbReference type="ChEBI" id="CHEBI:57288"/>
        <dbReference type="ChEBI" id="CHEBI:61930"/>
        <dbReference type="EC" id="2.3.1.48"/>
    </reaction>
</comment>
<keyword evidence="15" id="KW-1185">Reference proteome</keyword>
<evidence type="ECO:0000256" key="5">
    <source>
        <dbReference type="ARBA" id="ARBA00022679"/>
    </source>
</evidence>
<feature type="site" description="Interaction with histone H4 N-terminus" evidence="12">
    <location>
        <position position="185"/>
    </location>
</feature>
<proteinExistence type="inferred from homology"/>
<comment type="caution">
    <text evidence="14">The sequence shown here is derived from an EMBL/GenBank/DDBJ whole genome shotgun (WGS) entry which is preliminary data.</text>
</comment>
<reference evidence="14 15" key="1">
    <citation type="submission" date="2024-02" db="EMBL/GenBank/DDBJ databases">
        <title>De novo assembly and annotation of 12 fungi associated with fruit tree decline syndrome in Ontario, Canada.</title>
        <authorList>
            <person name="Sulman M."/>
            <person name="Ellouze W."/>
            <person name="Ilyukhin E."/>
        </authorList>
    </citation>
    <scope>NUCLEOTIDE SEQUENCE [LARGE SCALE GENOMIC DNA]</scope>
    <source>
        <strain evidence="14 15">M11/M66-122</strain>
    </source>
</reference>
<dbReference type="EC" id="2.3.1.48" evidence="3 9"/>
<comment type="subcellular location">
    <subcellularLocation>
        <location evidence="9">Cytoplasm</location>
    </subcellularLocation>
    <subcellularLocation>
        <location evidence="1 9">Nucleus</location>
    </subcellularLocation>
</comment>
<dbReference type="Proteomes" id="UP001320420">
    <property type="component" value="Unassembled WGS sequence"/>
</dbReference>
<dbReference type="InterPro" id="IPR019467">
    <property type="entry name" value="Hat1_N"/>
</dbReference>
<feature type="binding site" evidence="11">
    <location>
        <position position="293"/>
    </location>
    <ligand>
        <name>acetyl-CoA</name>
        <dbReference type="ChEBI" id="CHEBI:57288"/>
    </ligand>
</feature>
<dbReference type="SUPFAM" id="SSF55729">
    <property type="entry name" value="Acyl-CoA N-acyltransferases (Nat)"/>
    <property type="match status" value="1"/>
</dbReference>
<evidence type="ECO:0000256" key="4">
    <source>
        <dbReference type="ARBA" id="ARBA00021268"/>
    </source>
</evidence>
<evidence type="ECO:0000256" key="7">
    <source>
        <dbReference type="ARBA" id="ARBA00023315"/>
    </source>
</evidence>
<comment type="similarity">
    <text evidence="2 9">Belongs to the HAT1 family.</text>
</comment>
<dbReference type="GO" id="GO:0004402">
    <property type="term" value="F:histone acetyltransferase activity"/>
    <property type="evidence" value="ECO:0007669"/>
    <property type="project" value="UniProtKB-UniRule"/>
</dbReference>
<protein>
    <recommendedName>
        <fullName evidence="4 9">Histone acetyltransferase type B catalytic subunit</fullName>
        <ecNumber evidence="3 9">2.3.1.48</ecNumber>
    </recommendedName>
</protein>
<keyword evidence="6 9" id="KW-0539">Nucleus</keyword>
<evidence type="ECO:0000256" key="10">
    <source>
        <dbReference type="PIRSR" id="PIRSR038084-1"/>
    </source>
</evidence>
<dbReference type="PANTHER" id="PTHR12046">
    <property type="entry name" value="HISTONE ACETYLTRANSFERASE TYPE B CATALYTIC SUBUNIT"/>
    <property type="match status" value="1"/>
</dbReference>
<name>A0AAN9USZ5_9PEZI</name>
<comment type="subunit">
    <text evidence="9">Component of the HAT-B complex composed of at least HAT1 and HAT2. The HAT-B complex binds to histone H4 tail.</text>
</comment>
<evidence type="ECO:0000256" key="11">
    <source>
        <dbReference type="PIRSR" id="PIRSR038084-2"/>
    </source>
</evidence>
<dbReference type="GO" id="GO:0031509">
    <property type="term" value="P:subtelomeric heterochromatin formation"/>
    <property type="evidence" value="ECO:0007669"/>
    <property type="project" value="InterPro"/>
</dbReference>
<dbReference type="GO" id="GO:0005737">
    <property type="term" value="C:cytoplasm"/>
    <property type="evidence" value="ECO:0007669"/>
    <property type="project" value="UniProtKB-SubCell"/>
</dbReference>
<dbReference type="GO" id="GO:0042393">
    <property type="term" value="F:histone binding"/>
    <property type="evidence" value="ECO:0007669"/>
    <property type="project" value="InterPro"/>
</dbReference>
<feature type="binding site" evidence="11">
    <location>
        <begin position="255"/>
        <end position="257"/>
    </location>
    <ligand>
        <name>acetyl-CoA</name>
        <dbReference type="ChEBI" id="CHEBI:57288"/>
    </ligand>
</feature>
<evidence type="ECO:0000256" key="1">
    <source>
        <dbReference type="ARBA" id="ARBA00004123"/>
    </source>
</evidence>
<dbReference type="InterPro" id="IPR037113">
    <property type="entry name" value="Hat1_N_sf"/>
</dbReference>
<dbReference type="InterPro" id="IPR013523">
    <property type="entry name" value="Hist_AcTrfase_HAT1_C"/>
</dbReference>
<dbReference type="InterPro" id="IPR016181">
    <property type="entry name" value="Acyl_CoA_acyltransferase"/>
</dbReference>
<feature type="region of interest" description="Interaction with histone H4 N-terminus" evidence="11">
    <location>
        <begin position="214"/>
        <end position="216"/>
    </location>
</feature>
<gene>
    <name evidence="14" type="primary">HAT1</name>
    <name evidence="14" type="ORF">SLS62_004508</name>
</gene>
<dbReference type="GO" id="GO:0005634">
    <property type="term" value="C:nucleus"/>
    <property type="evidence" value="ECO:0007669"/>
    <property type="project" value="UniProtKB-SubCell"/>
</dbReference>
<keyword evidence="9" id="KW-0963">Cytoplasm</keyword>
<evidence type="ECO:0000259" key="13">
    <source>
        <dbReference type="Pfam" id="PF10394"/>
    </source>
</evidence>
<evidence type="ECO:0000256" key="9">
    <source>
        <dbReference type="PIRNR" id="PIRNR038084"/>
    </source>
</evidence>
<dbReference type="Pfam" id="PF21184">
    <property type="entry name" value="HAT1_C_fung"/>
    <property type="match status" value="1"/>
</dbReference>